<dbReference type="InterPro" id="IPR046347">
    <property type="entry name" value="bZIP_sf"/>
</dbReference>
<dbReference type="SUPFAM" id="SSF57959">
    <property type="entry name" value="Leucine zipper domain"/>
    <property type="match status" value="1"/>
</dbReference>
<dbReference type="Gene3D" id="1.20.5.170">
    <property type="match status" value="1"/>
</dbReference>
<dbReference type="PANTHER" id="PTHR43822:SF2">
    <property type="entry name" value="HOMOACONITASE, MITOCHONDRIAL"/>
    <property type="match status" value="1"/>
</dbReference>
<dbReference type="GO" id="GO:0046872">
    <property type="term" value="F:metal ion binding"/>
    <property type="evidence" value="ECO:0007669"/>
    <property type="project" value="UniProtKB-KW"/>
</dbReference>
<evidence type="ECO:0000256" key="1">
    <source>
        <dbReference type="ARBA" id="ARBA00022723"/>
    </source>
</evidence>
<feature type="region of interest" description="Disordered" evidence="5">
    <location>
        <begin position="40"/>
        <end position="82"/>
    </location>
</feature>
<comment type="caution">
    <text evidence="7">The sequence shown here is derived from an EMBL/GenBank/DDBJ whole genome shotgun (WGS) entry which is preliminary data.</text>
</comment>
<proteinExistence type="predicted"/>
<dbReference type="CDD" id="cd14687">
    <property type="entry name" value="bZIP_ATF2"/>
    <property type="match status" value="1"/>
</dbReference>
<dbReference type="PANTHER" id="PTHR43822">
    <property type="entry name" value="HOMOACONITASE, MITOCHONDRIAL-RELATED"/>
    <property type="match status" value="1"/>
</dbReference>
<accession>A0A397IFS2</accession>
<evidence type="ECO:0000256" key="4">
    <source>
        <dbReference type="ARBA" id="ARBA00023239"/>
    </source>
</evidence>
<sequence>MCQTYLELSALSPEQTFCNESFSFFNDLTIQDGVSDFEIRNQANKPQKRNREKHEGGKEGEEGEVESKEGGGEALKYRNKKKSEAEKLKQKVNDLEEKNKLLKNKVNELSKEFLELRDFSFAVGLGAADVVIPLVTDEIWFKVYETVEIRFVGKNFVSVLEEKIQFYMYLESLNETLIYCPGLKYLSCDARFTISNMATEFGGIAGVFEVDSLVALYPSPDNVVPAKTVEGKNWMVSEEDLILAALVLEGLKKEYRSSIGGKRRVTPGSLPIIAILVKTETLETGWYVFGKGAIGNLASTATVAASSFEMKIKDPRELIDLIDPEKHKEFFEQWLDQGASFVISKPNPALADPNNPSSLGSDLPPPPPSFTGSITGKVQVFEDNVVTEGGCIV</sequence>
<keyword evidence="8" id="KW-1185">Reference proteome</keyword>
<evidence type="ECO:0000259" key="6">
    <source>
        <dbReference type="Pfam" id="PF00330"/>
    </source>
</evidence>
<dbReference type="OrthoDB" id="419183at2759"/>
<dbReference type="STRING" id="1348612.A0A397IFS2"/>
<gene>
    <name evidence="7" type="ORF">Glove_256g31</name>
</gene>
<evidence type="ECO:0000256" key="5">
    <source>
        <dbReference type="SAM" id="MobiDB-lite"/>
    </source>
</evidence>
<dbReference type="InterPro" id="IPR050067">
    <property type="entry name" value="IPM_dehydratase_rel_enz"/>
</dbReference>
<protein>
    <recommendedName>
        <fullName evidence="6">Aconitase/3-isopropylmalate dehydratase large subunit alpha/beta/alpha domain-containing protein</fullName>
    </recommendedName>
</protein>
<dbReference type="InterPro" id="IPR015931">
    <property type="entry name" value="Acnase/IPM_dHydase_lsu_aba_1/3"/>
</dbReference>
<evidence type="ECO:0000313" key="8">
    <source>
        <dbReference type="Proteomes" id="UP000266861"/>
    </source>
</evidence>
<keyword evidence="1" id="KW-0479">Metal-binding</keyword>
<dbReference type="GO" id="GO:0016829">
    <property type="term" value="F:lyase activity"/>
    <property type="evidence" value="ECO:0007669"/>
    <property type="project" value="UniProtKB-KW"/>
</dbReference>
<dbReference type="GO" id="GO:0003700">
    <property type="term" value="F:DNA-binding transcription factor activity"/>
    <property type="evidence" value="ECO:0007669"/>
    <property type="project" value="InterPro"/>
</dbReference>
<dbReference type="InterPro" id="IPR036008">
    <property type="entry name" value="Aconitase_4Fe-4S_dom"/>
</dbReference>
<organism evidence="7 8">
    <name type="scientific">Diversispora epigaea</name>
    <dbReference type="NCBI Taxonomy" id="1348612"/>
    <lineage>
        <taxon>Eukaryota</taxon>
        <taxon>Fungi</taxon>
        <taxon>Fungi incertae sedis</taxon>
        <taxon>Mucoromycota</taxon>
        <taxon>Glomeromycotina</taxon>
        <taxon>Glomeromycetes</taxon>
        <taxon>Diversisporales</taxon>
        <taxon>Diversisporaceae</taxon>
        <taxon>Diversispora</taxon>
    </lineage>
</organism>
<dbReference type="InterPro" id="IPR001030">
    <property type="entry name" value="Acoase/IPM_deHydtase_lsu_aba"/>
</dbReference>
<dbReference type="GO" id="GO:0043436">
    <property type="term" value="P:oxoacid metabolic process"/>
    <property type="evidence" value="ECO:0007669"/>
    <property type="project" value="UniProtKB-ARBA"/>
</dbReference>
<name>A0A397IFS2_9GLOM</name>
<feature type="compositionally biased region" description="Basic and acidic residues" evidence="5">
    <location>
        <begin position="52"/>
        <end position="71"/>
    </location>
</feature>
<dbReference type="EMBL" id="PQFF01000234">
    <property type="protein sequence ID" value="RHZ71610.1"/>
    <property type="molecule type" value="Genomic_DNA"/>
</dbReference>
<dbReference type="Gene3D" id="3.30.499.10">
    <property type="entry name" value="Aconitase, domain 3"/>
    <property type="match status" value="1"/>
</dbReference>
<dbReference type="SUPFAM" id="SSF53732">
    <property type="entry name" value="Aconitase iron-sulfur domain"/>
    <property type="match status" value="1"/>
</dbReference>
<dbReference type="AlphaFoldDB" id="A0A397IFS2"/>
<dbReference type="Pfam" id="PF00330">
    <property type="entry name" value="Aconitase"/>
    <property type="match status" value="1"/>
</dbReference>
<dbReference type="GO" id="GO:0051536">
    <property type="term" value="F:iron-sulfur cluster binding"/>
    <property type="evidence" value="ECO:0007669"/>
    <property type="project" value="UniProtKB-KW"/>
</dbReference>
<feature type="domain" description="Aconitase/3-isopropylmalate dehydratase large subunit alpha/beta/alpha" evidence="6">
    <location>
        <begin position="121"/>
        <end position="219"/>
    </location>
</feature>
<keyword evidence="3" id="KW-0411">Iron-sulfur</keyword>
<evidence type="ECO:0000256" key="2">
    <source>
        <dbReference type="ARBA" id="ARBA00023004"/>
    </source>
</evidence>
<keyword evidence="2" id="KW-0408">Iron</keyword>
<evidence type="ECO:0000256" key="3">
    <source>
        <dbReference type="ARBA" id="ARBA00023014"/>
    </source>
</evidence>
<evidence type="ECO:0000313" key="7">
    <source>
        <dbReference type="EMBL" id="RHZ71610.1"/>
    </source>
</evidence>
<dbReference type="Proteomes" id="UP000266861">
    <property type="component" value="Unassembled WGS sequence"/>
</dbReference>
<reference evidence="7 8" key="1">
    <citation type="submission" date="2018-08" db="EMBL/GenBank/DDBJ databases">
        <title>Genome and evolution of the arbuscular mycorrhizal fungus Diversispora epigaea (formerly Glomus versiforme) and its bacterial endosymbionts.</title>
        <authorList>
            <person name="Sun X."/>
            <person name="Fei Z."/>
            <person name="Harrison M."/>
        </authorList>
    </citation>
    <scope>NUCLEOTIDE SEQUENCE [LARGE SCALE GENOMIC DNA]</scope>
    <source>
        <strain evidence="7 8">IT104</strain>
    </source>
</reference>
<keyword evidence="4" id="KW-0456">Lyase</keyword>